<evidence type="ECO:0000256" key="3">
    <source>
        <dbReference type="ARBA" id="ARBA00025265"/>
    </source>
</evidence>
<comment type="similarity">
    <text evidence="1 4">Belongs to the MinE family.</text>
</comment>
<dbReference type="NCBIfam" id="NF001422">
    <property type="entry name" value="PRK00296.1"/>
    <property type="match status" value="1"/>
</dbReference>
<dbReference type="NCBIfam" id="TIGR01215">
    <property type="entry name" value="minE"/>
    <property type="match status" value="1"/>
</dbReference>
<dbReference type="InterPro" id="IPR005527">
    <property type="entry name" value="MinE"/>
</dbReference>
<evidence type="ECO:0000313" key="5">
    <source>
        <dbReference type="EMBL" id="NHO32767.1"/>
    </source>
</evidence>
<gene>
    <name evidence="4 5" type="primary">minE</name>
    <name evidence="5" type="ORF">GOB84_09390</name>
</gene>
<name>A0ABX0K8P7_9PROT</name>
<evidence type="ECO:0000256" key="4">
    <source>
        <dbReference type="HAMAP-Rule" id="MF_00262"/>
    </source>
</evidence>
<dbReference type="Pfam" id="PF03776">
    <property type="entry name" value="MinE"/>
    <property type="match status" value="1"/>
</dbReference>
<dbReference type="Proteomes" id="UP000615326">
    <property type="component" value="Unassembled WGS sequence"/>
</dbReference>
<reference evidence="5 6" key="1">
    <citation type="journal article" date="2020" name="Int. J. Syst. Evol. Microbiol.">
        <title>Novel acetic acid bacteria from cider fermentations: Acetobacter conturbans sp. nov. and Acetobacter fallax sp. nov.</title>
        <authorList>
            <person name="Sombolestani A.S."/>
            <person name="Cleenwerck I."/>
            <person name="Cnockaert M."/>
            <person name="Borremans W."/>
            <person name="Wieme A.D."/>
            <person name="De Vuyst L."/>
            <person name="Vandamme P."/>
        </authorList>
    </citation>
    <scope>NUCLEOTIDE SEQUENCE [LARGE SCALE GENOMIC DNA]</scope>
    <source>
        <strain evidence="5 6">LMG 1637</strain>
    </source>
</reference>
<dbReference type="SUPFAM" id="SSF55229">
    <property type="entry name" value="Cell division protein MinE topological specificity domain"/>
    <property type="match status" value="1"/>
</dbReference>
<keyword evidence="6" id="KW-1185">Reference proteome</keyword>
<sequence>MSFLSSLFQKKSSAPVARDRLQILLAHERTSVGEGKSDLLLQLQKEIMEVIRRHVSVDQDKVQVKLDRGANCSMLEIDIEVPGLTDGKPSGDVKTAEKKAG</sequence>
<proteinExistence type="inferred from homology"/>
<organism evidence="5 6">
    <name type="scientific">Acetobacter fallax</name>
    <dbReference type="NCBI Taxonomy" id="1737473"/>
    <lineage>
        <taxon>Bacteria</taxon>
        <taxon>Pseudomonadati</taxon>
        <taxon>Pseudomonadota</taxon>
        <taxon>Alphaproteobacteria</taxon>
        <taxon>Acetobacterales</taxon>
        <taxon>Acetobacteraceae</taxon>
        <taxon>Acetobacter</taxon>
    </lineage>
</organism>
<comment type="caution">
    <text evidence="5">The sequence shown here is derived from an EMBL/GenBank/DDBJ whole genome shotgun (WGS) entry which is preliminary data.</text>
</comment>
<dbReference type="HAMAP" id="MF_00262">
    <property type="entry name" value="MinE"/>
    <property type="match status" value="1"/>
</dbReference>
<dbReference type="GO" id="GO:0051301">
    <property type="term" value="P:cell division"/>
    <property type="evidence" value="ECO:0007669"/>
    <property type="project" value="UniProtKB-KW"/>
</dbReference>
<dbReference type="EMBL" id="WOSW01000015">
    <property type="protein sequence ID" value="NHO32767.1"/>
    <property type="molecule type" value="Genomic_DNA"/>
</dbReference>
<dbReference type="InterPro" id="IPR036707">
    <property type="entry name" value="MinE_sf"/>
</dbReference>
<comment type="function">
    <text evidence="3 4">Prevents the cell division inhibition by proteins MinC and MinD at internal division sites while permitting inhibition at polar sites. This ensures cell division at the proper site by restricting the formation of a division septum at the midpoint of the long axis of the cell.</text>
</comment>
<accession>A0ABX0K8P7</accession>
<evidence type="ECO:0000313" key="6">
    <source>
        <dbReference type="Proteomes" id="UP000615326"/>
    </source>
</evidence>
<evidence type="ECO:0000256" key="2">
    <source>
        <dbReference type="ARBA" id="ARBA00020112"/>
    </source>
</evidence>
<keyword evidence="4 5" id="KW-0132">Cell division</keyword>
<dbReference type="RefSeq" id="WP_173577293.1">
    <property type="nucleotide sequence ID" value="NZ_WOSW01000015.1"/>
</dbReference>
<dbReference type="Gene3D" id="3.30.1070.10">
    <property type="entry name" value="Cell division topological specificity factor MinE"/>
    <property type="match status" value="1"/>
</dbReference>
<keyword evidence="4" id="KW-0131">Cell cycle</keyword>
<evidence type="ECO:0000256" key="1">
    <source>
        <dbReference type="ARBA" id="ARBA00008168"/>
    </source>
</evidence>
<protein>
    <recommendedName>
        <fullName evidence="2 4">Cell division topological specificity factor</fullName>
    </recommendedName>
</protein>